<comment type="similarity">
    <text evidence="1 4">Belongs to the type-B carboxylesterase/lipase family.</text>
</comment>
<dbReference type="AlphaFoldDB" id="A0A915CV54"/>
<name>A0A915CV54_9BILA</name>
<evidence type="ECO:0000256" key="3">
    <source>
        <dbReference type="ARBA" id="ARBA00022801"/>
    </source>
</evidence>
<dbReference type="GO" id="GO:0005615">
    <property type="term" value="C:extracellular space"/>
    <property type="evidence" value="ECO:0007669"/>
    <property type="project" value="TreeGrafter"/>
</dbReference>
<evidence type="ECO:0000259" key="6">
    <source>
        <dbReference type="Pfam" id="PF00135"/>
    </source>
</evidence>
<dbReference type="Gene3D" id="3.40.50.1820">
    <property type="entry name" value="alpha/beta hydrolase"/>
    <property type="match status" value="1"/>
</dbReference>
<evidence type="ECO:0000256" key="2">
    <source>
        <dbReference type="ARBA" id="ARBA00022487"/>
    </source>
</evidence>
<evidence type="ECO:0000256" key="4">
    <source>
        <dbReference type="RuleBase" id="RU361235"/>
    </source>
</evidence>
<sequence length="211" mass="23829">MVFSQATLQELTENKDVCFIKKTYKLKKYILGFFALGTKIGEAGNFGLWDQTAALEFVHKRISSFGGDADRVTVFGDSSGSASIHSMSLSPHSHKYFQQTIQSSGSLYNPWSHSLKTIERSKKIARKLRCYKPGKMQDTKDCLKKVDKSKIWAVLKGWGRSRKSMDMLLWGPIMDQDFSKERRSSSSQKNHPFAKHSMDSPKATDSLSVGF</sequence>
<evidence type="ECO:0000313" key="8">
    <source>
        <dbReference type="WBParaSite" id="jg12477"/>
    </source>
</evidence>
<evidence type="ECO:0000256" key="5">
    <source>
        <dbReference type="SAM" id="MobiDB-lite"/>
    </source>
</evidence>
<dbReference type="InterPro" id="IPR019826">
    <property type="entry name" value="Carboxylesterase_B_AS"/>
</dbReference>
<keyword evidence="7" id="KW-1185">Reference proteome</keyword>
<evidence type="ECO:0000313" key="7">
    <source>
        <dbReference type="Proteomes" id="UP000887574"/>
    </source>
</evidence>
<dbReference type="EC" id="3.1.1.-" evidence="4"/>
<dbReference type="PROSITE" id="PS00122">
    <property type="entry name" value="CARBOXYLESTERASE_B_1"/>
    <property type="match status" value="1"/>
</dbReference>
<dbReference type="InterPro" id="IPR050654">
    <property type="entry name" value="AChE-related_enzymes"/>
</dbReference>
<keyword evidence="2" id="KW-0719">Serine esterase</keyword>
<dbReference type="InterPro" id="IPR002018">
    <property type="entry name" value="CarbesteraseB"/>
</dbReference>
<dbReference type="WBParaSite" id="jg12477">
    <property type="protein sequence ID" value="jg12477"/>
    <property type="gene ID" value="jg12477"/>
</dbReference>
<dbReference type="GO" id="GO:0003990">
    <property type="term" value="F:acetylcholinesterase activity"/>
    <property type="evidence" value="ECO:0007669"/>
    <property type="project" value="TreeGrafter"/>
</dbReference>
<dbReference type="InterPro" id="IPR029058">
    <property type="entry name" value="AB_hydrolase_fold"/>
</dbReference>
<dbReference type="Pfam" id="PF00135">
    <property type="entry name" value="COesterase"/>
    <property type="match status" value="1"/>
</dbReference>
<proteinExistence type="inferred from homology"/>
<organism evidence="7 8">
    <name type="scientific">Ditylenchus dipsaci</name>
    <dbReference type="NCBI Taxonomy" id="166011"/>
    <lineage>
        <taxon>Eukaryota</taxon>
        <taxon>Metazoa</taxon>
        <taxon>Ecdysozoa</taxon>
        <taxon>Nematoda</taxon>
        <taxon>Chromadorea</taxon>
        <taxon>Rhabditida</taxon>
        <taxon>Tylenchina</taxon>
        <taxon>Tylenchomorpha</taxon>
        <taxon>Sphaerularioidea</taxon>
        <taxon>Anguinidae</taxon>
        <taxon>Anguininae</taxon>
        <taxon>Ditylenchus</taxon>
    </lineage>
</organism>
<keyword evidence="3 4" id="KW-0378">Hydrolase</keyword>
<dbReference type="GO" id="GO:0005886">
    <property type="term" value="C:plasma membrane"/>
    <property type="evidence" value="ECO:0007669"/>
    <property type="project" value="TreeGrafter"/>
</dbReference>
<dbReference type="PANTHER" id="PTHR43918:SF15">
    <property type="entry name" value="CARBOXYLIC ESTER HYDROLASE"/>
    <property type="match status" value="1"/>
</dbReference>
<dbReference type="GO" id="GO:0019695">
    <property type="term" value="P:choline metabolic process"/>
    <property type="evidence" value="ECO:0007669"/>
    <property type="project" value="TreeGrafter"/>
</dbReference>
<dbReference type="SUPFAM" id="SSF53474">
    <property type="entry name" value="alpha/beta-Hydrolases"/>
    <property type="match status" value="1"/>
</dbReference>
<feature type="region of interest" description="Disordered" evidence="5">
    <location>
        <begin position="179"/>
        <end position="211"/>
    </location>
</feature>
<dbReference type="Proteomes" id="UP000887574">
    <property type="component" value="Unplaced"/>
</dbReference>
<dbReference type="PANTHER" id="PTHR43918">
    <property type="entry name" value="ACETYLCHOLINESTERASE"/>
    <property type="match status" value="1"/>
</dbReference>
<reference evidence="8" key="1">
    <citation type="submission" date="2022-11" db="UniProtKB">
        <authorList>
            <consortium name="WormBaseParasite"/>
        </authorList>
    </citation>
    <scope>IDENTIFICATION</scope>
</reference>
<dbReference type="GO" id="GO:0006581">
    <property type="term" value="P:acetylcholine catabolic process"/>
    <property type="evidence" value="ECO:0007669"/>
    <property type="project" value="TreeGrafter"/>
</dbReference>
<evidence type="ECO:0000256" key="1">
    <source>
        <dbReference type="ARBA" id="ARBA00005964"/>
    </source>
</evidence>
<feature type="domain" description="Carboxylesterase type B" evidence="6">
    <location>
        <begin position="5"/>
        <end position="185"/>
    </location>
</feature>
<protein>
    <recommendedName>
        <fullName evidence="4">Carboxylic ester hydrolase</fullName>
        <ecNumber evidence="4">3.1.1.-</ecNumber>
    </recommendedName>
</protein>
<accession>A0A915CV54</accession>